<protein>
    <submittedName>
        <fullName evidence="1">Uncharacterized protein</fullName>
    </submittedName>
</protein>
<name>A0A4C1X274_EUMVA</name>
<dbReference type="EMBL" id="BGZK01000692">
    <property type="protein sequence ID" value="GBP56427.1"/>
    <property type="molecule type" value="Genomic_DNA"/>
</dbReference>
<dbReference type="Proteomes" id="UP000299102">
    <property type="component" value="Unassembled WGS sequence"/>
</dbReference>
<reference evidence="1 2" key="1">
    <citation type="journal article" date="2019" name="Commun. Biol.">
        <title>The bagworm genome reveals a unique fibroin gene that provides high tensile strength.</title>
        <authorList>
            <person name="Kono N."/>
            <person name="Nakamura H."/>
            <person name="Ohtoshi R."/>
            <person name="Tomita M."/>
            <person name="Numata K."/>
            <person name="Arakawa K."/>
        </authorList>
    </citation>
    <scope>NUCLEOTIDE SEQUENCE [LARGE SCALE GENOMIC DNA]</scope>
</reference>
<proteinExistence type="predicted"/>
<evidence type="ECO:0000313" key="1">
    <source>
        <dbReference type="EMBL" id="GBP56427.1"/>
    </source>
</evidence>
<gene>
    <name evidence="1" type="ORF">EVAR_90098_1</name>
</gene>
<keyword evidence="2" id="KW-1185">Reference proteome</keyword>
<comment type="caution">
    <text evidence="1">The sequence shown here is derived from an EMBL/GenBank/DDBJ whole genome shotgun (WGS) entry which is preliminary data.</text>
</comment>
<evidence type="ECO:0000313" key="2">
    <source>
        <dbReference type="Proteomes" id="UP000299102"/>
    </source>
</evidence>
<dbReference type="AlphaFoldDB" id="A0A4C1X274"/>
<organism evidence="1 2">
    <name type="scientific">Eumeta variegata</name>
    <name type="common">Bagworm moth</name>
    <name type="synonym">Eumeta japonica</name>
    <dbReference type="NCBI Taxonomy" id="151549"/>
    <lineage>
        <taxon>Eukaryota</taxon>
        <taxon>Metazoa</taxon>
        <taxon>Ecdysozoa</taxon>
        <taxon>Arthropoda</taxon>
        <taxon>Hexapoda</taxon>
        <taxon>Insecta</taxon>
        <taxon>Pterygota</taxon>
        <taxon>Neoptera</taxon>
        <taxon>Endopterygota</taxon>
        <taxon>Lepidoptera</taxon>
        <taxon>Glossata</taxon>
        <taxon>Ditrysia</taxon>
        <taxon>Tineoidea</taxon>
        <taxon>Psychidae</taxon>
        <taxon>Oiketicinae</taxon>
        <taxon>Eumeta</taxon>
    </lineage>
</organism>
<sequence length="82" mass="8791">MRASTMSSPVIQGPHAACAPVCTRVNRDIVALLPICARATTRRAALESEREVESKFVTGLGYTARRVGMLARSVRYGARDGG</sequence>
<accession>A0A4C1X274</accession>